<dbReference type="PANTHER" id="PTHR45713">
    <property type="entry name" value="FTP DOMAIN-CONTAINING PROTEIN"/>
    <property type="match status" value="1"/>
</dbReference>
<keyword evidence="7" id="KW-1015">Disulfide bond</keyword>
<name>A0A3D9L472_MARFU</name>
<dbReference type="InterPro" id="IPR011050">
    <property type="entry name" value="Pectin_lyase_fold/virulence"/>
</dbReference>
<evidence type="ECO:0000256" key="7">
    <source>
        <dbReference type="ARBA" id="ARBA00023157"/>
    </source>
</evidence>
<dbReference type="InterPro" id="IPR008979">
    <property type="entry name" value="Galactose-bd-like_sf"/>
</dbReference>
<keyword evidence="6" id="KW-0106">Calcium</keyword>
<dbReference type="OrthoDB" id="965286at2"/>
<evidence type="ECO:0000256" key="5">
    <source>
        <dbReference type="ARBA" id="ARBA00022734"/>
    </source>
</evidence>
<dbReference type="PROSITE" id="PS51820">
    <property type="entry name" value="PA14"/>
    <property type="match status" value="1"/>
</dbReference>
<evidence type="ECO:0000256" key="8">
    <source>
        <dbReference type="SAM" id="SignalP"/>
    </source>
</evidence>
<evidence type="ECO:0000256" key="6">
    <source>
        <dbReference type="ARBA" id="ARBA00022837"/>
    </source>
</evidence>
<feature type="domain" description="PA14" evidence="9">
    <location>
        <begin position="478"/>
        <end position="618"/>
    </location>
</feature>
<dbReference type="Gene3D" id="2.60.40.1080">
    <property type="match status" value="4"/>
</dbReference>
<dbReference type="GO" id="GO:0010185">
    <property type="term" value="P:regulation of cellular defense response"/>
    <property type="evidence" value="ECO:0007669"/>
    <property type="project" value="UniProtKB-ARBA"/>
</dbReference>
<dbReference type="RefSeq" id="WP_115868328.1">
    <property type="nucleotide sequence ID" value="NZ_QREG01000010.1"/>
</dbReference>
<dbReference type="AlphaFoldDB" id="A0A3D9L472"/>
<dbReference type="InterPro" id="IPR037524">
    <property type="entry name" value="PA14/GLEYA"/>
</dbReference>
<dbReference type="InterPro" id="IPR051941">
    <property type="entry name" value="BG_Antigen-Binding_Lectin"/>
</dbReference>
<reference evidence="10 11" key="1">
    <citation type="submission" date="2018-07" db="EMBL/GenBank/DDBJ databases">
        <title>Genomic Encyclopedia of Type Strains, Phase IV (KMG-IV): sequencing the most valuable type-strain genomes for metagenomic binning, comparative biology and taxonomic classification.</title>
        <authorList>
            <person name="Goeker M."/>
        </authorList>
    </citation>
    <scope>NUCLEOTIDE SEQUENCE [LARGE SCALE GENOMIC DNA]</scope>
    <source>
        <strain evidence="10 11">DSM 4134</strain>
    </source>
</reference>
<dbReference type="PANTHER" id="PTHR45713:SF6">
    <property type="entry name" value="F5_8 TYPE C DOMAIN-CONTAINING PROTEIN"/>
    <property type="match status" value="1"/>
</dbReference>
<dbReference type="Proteomes" id="UP000256779">
    <property type="component" value="Unassembled WGS sequence"/>
</dbReference>
<dbReference type="EMBL" id="QREG01000010">
    <property type="protein sequence ID" value="RED98371.1"/>
    <property type="molecule type" value="Genomic_DNA"/>
</dbReference>
<dbReference type="Pfam" id="PF07691">
    <property type="entry name" value="PA14"/>
    <property type="match status" value="1"/>
</dbReference>
<dbReference type="Gene3D" id="2.160.20.10">
    <property type="entry name" value="Single-stranded right-handed beta-helix, Pectin lyase-like"/>
    <property type="match status" value="1"/>
</dbReference>
<gene>
    <name evidence="10" type="ORF">C7460_11041</name>
</gene>
<evidence type="ECO:0000259" key="9">
    <source>
        <dbReference type="PROSITE" id="PS51820"/>
    </source>
</evidence>
<dbReference type="Pfam" id="PF22633">
    <property type="entry name" value="F5_F8_type_C_2"/>
    <property type="match status" value="1"/>
</dbReference>
<evidence type="ECO:0000256" key="3">
    <source>
        <dbReference type="ARBA" id="ARBA00011233"/>
    </source>
</evidence>
<organism evidence="10 11">
    <name type="scientific">Marinoscillum furvescens DSM 4134</name>
    <dbReference type="NCBI Taxonomy" id="1122208"/>
    <lineage>
        <taxon>Bacteria</taxon>
        <taxon>Pseudomonadati</taxon>
        <taxon>Bacteroidota</taxon>
        <taxon>Cytophagia</taxon>
        <taxon>Cytophagales</taxon>
        <taxon>Reichenbachiellaceae</taxon>
        <taxon>Marinoscillum</taxon>
    </lineage>
</organism>
<dbReference type="Gene3D" id="2.60.120.260">
    <property type="entry name" value="Galactose-binding domain-like"/>
    <property type="match status" value="1"/>
</dbReference>
<comment type="subunit">
    <text evidence="3">Homotrimer.</text>
</comment>
<dbReference type="GO" id="GO:0046872">
    <property type="term" value="F:metal ion binding"/>
    <property type="evidence" value="ECO:0007669"/>
    <property type="project" value="UniProtKB-KW"/>
</dbReference>
<accession>A0A3D9L472</accession>
<protein>
    <submittedName>
        <fullName evidence="10">Putative secreted protein (Por secretion system target)</fullName>
    </submittedName>
</protein>
<dbReference type="InterPro" id="IPR012334">
    <property type="entry name" value="Pectin_lyas_fold"/>
</dbReference>
<dbReference type="SMART" id="SM00607">
    <property type="entry name" value="FTP"/>
    <property type="match status" value="1"/>
</dbReference>
<dbReference type="InterPro" id="IPR006585">
    <property type="entry name" value="FTP1"/>
</dbReference>
<comment type="similarity">
    <text evidence="2">Belongs to the fucolectin family.</text>
</comment>
<evidence type="ECO:0000313" key="11">
    <source>
        <dbReference type="Proteomes" id="UP000256779"/>
    </source>
</evidence>
<comment type="caution">
    <text evidence="10">The sequence shown here is derived from an EMBL/GenBank/DDBJ whole genome shotgun (WGS) entry which is preliminary data.</text>
</comment>
<keyword evidence="5" id="KW-0430">Lectin</keyword>
<evidence type="ECO:0000256" key="4">
    <source>
        <dbReference type="ARBA" id="ARBA00022723"/>
    </source>
</evidence>
<dbReference type="SUPFAM" id="SSF49373">
    <property type="entry name" value="Invasin/intimin cell-adhesion fragments"/>
    <property type="match status" value="1"/>
</dbReference>
<dbReference type="SUPFAM" id="SSF51126">
    <property type="entry name" value="Pectin lyase-like"/>
    <property type="match status" value="1"/>
</dbReference>
<keyword evidence="11" id="KW-1185">Reference proteome</keyword>
<dbReference type="InterPro" id="IPR026444">
    <property type="entry name" value="Secre_tail"/>
</dbReference>
<evidence type="ECO:0000256" key="1">
    <source>
        <dbReference type="ARBA" id="ARBA00002219"/>
    </source>
</evidence>
<evidence type="ECO:0000313" key="10">
    <source>
        <dbReference type="EMBL" id="RED98371.1"/>
    </source>
</evidence>
<keyword evidence="4" id="KW-0479">Metal-binding</keyword>
<dbReference type="Pfam" id="PF18962">
    <property type="entry name" value="Por_Secre_tail"/>
    <property type="match status" value="1"/>
</dbReference>
<dbReference type="SUPFAM" id="SSF56988">
    <property type="entry name" value="Anthrax protective antigen"/>
    <property type="match status" value="1"/>
</dbReference>
<sequence>MIKYLLLALLGFLGMVQSAQSQTTVHSLLELKPFLKKDSVHVKLAPGDYYLSAADVASGDWGEDIPYMDWAKGLFIFTGSHCTFDFTGATIYFNTDLFTAFGNKDIWEIEFRGNYSTYKNLTMVDDGSVYDAPTKGVTNVHVDGKHNIVDGFHITGKGSSPYAWGDSFGKGAGSLVKLQKHSALTLRGDYNTVKNTTIIHRAYGHCLVMQAANNPTIDSCYIEGEMRSTDDMLADPTIMSPPTTTWGYRLPSGYMKALTEEGIRTYNRGETLIDGEYIERGTNDITIKNTTVKNARGGCSIVLSSGFRHVENVTLIGNEFGFSVGDAKLINCRADAVYGPAYMNAYDDKRNKVTGDLTILAPSDGYYNGTGAVAFLGGENSDLNIYAEEGAYAEGLVIKVGGKTHNVGQLRAEPHTAANNTITNHTNFPLHIAAGSTGNTIKSCGDVTDKGTNNSITQLTDCAETTCHYFAGKEAPLGATPGLRYYQYEGNWEQLPRLDTLEPSQTGKVDAPSFTSAAGSNGFLFRFLGFVYLDQKDSYTFTTNTSLTHQLYIDGVKVADQHGSSTTSSGTVCLEAGYHRFRLDIMGSSADETIEILYESATSEKQPLTTYYIQETADNLAKSGTATQSSTAYDGVASRAIDGNTNGSFGAGSVTHTSDEHQPWWQVDLGGNKRIQEIKIYNRTDRCCSNRLQDFTVTIFDSDQREVFSRSFTTAPNPSLLIPVELVKGRVVRVQLNNTGTLNLAEVQVIGYDVEKSQQTIDFPELTEKTVGDPDFDPGATASSGLAVIYTSSNESVATVVENKISIVGGGTAQIIASQPGDDTYHAAAEVSQTLVVKDPQKQEQTITIEAFGTVRYGDSPLQPEASVSSGLAVEWSSSNESVATVVENKIHIKGVGSTQIIAFQAGNQTYNPATAERLLTVDKATQSISFDPIPEMLLGDSSYMLSANTSSGLEVAFQSDDEQIAKVEGNLLVLLQAGTTTITATQPGNELIAAAPAVTHQLVVKLSQEITFEPLPVLTVGESDYLPQATASSGLAVTYSSSDTSVAVIVGGHIRAKAPGVTLIKAMQAGDETYAEAPVEKQNLIVMDAEVLNISPDQIAVYPNPATTTLLINTNGGDFNYYQLSNTAGQVVASGTITLDGATVVSLEHLPPGVYLVQLSGQTSQELFKVVKK</sequence>
<dbReference type="NCBIfam" id="TIGR04183">
    <property type="entry name" value="Por_Secre_tail"/>
    <property type="match status" value="1"/>
</dbReference>
<feature type="signal peptide" evidence="8">
    <location>
        <begin position="1"/>
        <end position="21"/>
    </location>
</feature>
<dbReference type="GO" id="GO:0042806">
    <property type="term" value="F:fucose binding"/>
    <property type="evidence" value="ECO:0007669"/>
    <property type="project" value="UniProtKB-ARBA"/>
</dbReference>
<dbReference type="SUPFAM" id="SSF49785">
    <property type="entry name" value="Galactose-binding domain-like"/>
    <property type="match status" value="1"/>
</dbReference>
<dbReference type="InterPro" id="IPR011658">
    <property type="entry name" value="PA14_dom"/>
</dbReference>
<evidence type="ECO:0000256" key="2">
    <source>
        <dbReference type="ARBA" id="ARBA00010147"/>
    </source>
</evidence>
<keyword evidence="8" id="KW-0732">Signal</keyword>
<feature type="chain" id="PRO_5017552270" evidence="8">
    <location>
        <begin position="22"/>
        <end position="1174"/>
    </location>
</feature>
<dbReference type="InterPro" id="IPR008964">
    <property type="entry name" value="Invasin/intimin_cell_adhesion"/>
</dbReference>
<comment type="function">
    <text evidence="1">Acts as a defensive agent. Recognizes blood group fucosylated oligosaccharides including A, B, H and Lewis B-type antigens. Does not recognize Lewis A antigen and has low affinity for monovalent haptens.</text>
</comment>
<proteinExistence type="inferred from homology"/>